<evidence type="ECO:0000313" key="5">
    <source>
        <dbReference type="Proteomes" id="UP000014760"/>
    </source>
</evidence>
<reference evidence="3 5" key="2">
    <citation type="journal article" date="2013" name="Nature">
        <title>Insights into bilaterian evolution from three spiralian genomes.</title>
        <authorList>
            <person name="Simakov O."/>
            <person name="Marletaz F."/>
            <person name="Cho S.J."/>
            <person name="Edsinger-Gonzales E."/>
            <person name="Havlak P."/>
            <person name="Hellsten U."/>
            <person name="Kuo D.H."/>
            <person name="Larsson T."/>
            <person name="Lv J."/>
            <person name="Arendt D."/>
            <person name="Savage R."/>
            <person name="Osoegawa K."/>
            <person name="de Jong P."/>
            <person name="Grimwood J."/>
            <person name="Chapman J.A."/>
            <person name="Shapiro H."/>
            <person name="Aerts A."/>
            <person name="Otillar R.P."/>
            <person name="Terry A.Y."/>
            <person name="Boore J.L."/>
            <person name="Grigoriev I.V."/>
            <person name="Lindberg D.R."/>
            <person name="Seaver E.C."/>
            <person name="Weisblat D.A."/>
            <person name="Putnam N.H."/>
            <person name="Rokhsar D.S."/>
        </authorList>
    </citation>
    <scope>NUCLEOTIDE SEQUENCE</scope>
    <source>
        <strain evidence="3 5">I ESC-2004</strain>
    </source>
</reference>
<evidence type="ECO:0000259" key="2">
    <source>
        <dbReference type="PROSITE" id="PS51886"/>
    </source>
</evidence>
<dbReference type="InterPro" id="IPR000210">
    <property type="entry name" value="BTB/POZ_dom"/>
</dbReference>
<reference evidence="5" key="1">
    <citation type="submission" date="2012-12" db="EMBL/GenBank/DDBJ databases">
        <authorList>
            <person name="Hellsten U."/>
            <person name="Grimwood J."/>
            <person name="Chapman J.A."/>
            <person name="Shapiro H."/>
            <person name="Aerts A."/>
            <person name="Otillar R.P."/>
            <person name="Terry A.Y."/>
            <person name="Boore J.L."/>
            <person name="Simakov O."/>
            <person name="Marletaz F."/>
            <person name="Cho S.-J."/>
            <person name="Edsinger-Gonzales E."/>
            <person name="Havlak P."/>
            <person name="Kuo D.-H."/>
            <person name="Larsson T."/>
            <person name="Lv J."/>
            <person name="Arendt D."/>
            <person name="Savage R."/>
            <person name="Osoegawa K."/>
            <person name="de Jong P."/>
            <person name="Lindberg D.R."/>
            <person name="Seaver E.C."/>
            <person name="Weisblat D.A."/>
            <person name="Putnam N.H."/>
            <person name="Grigoriev I.V."/>
            <person name="Rokhsar D.S."/>
        </authorList>
    </citation>
    <scope>NUCLEOTIDE SEQUENCE</scope>
    <source>
        <strain evidence="5">I ESC-2004</strain>
    </source>
</reference>
<dbReference type="InterPro" id="IPR011333">
    <property type="entry name" value="SKP1/BTB/POZ_sf"/>
</dbReference>
<gene>
    <name evidence="3" type="ORF">CAPTEDRAFT_228654</name>
</gene>
<dbReference type="Pfam" id="PF07534">
    <property type="entry name" value="TLD"/>
    <property type="match status" value="1"/>
</dbReference>
<dbReference type="SMART" id="SM00584">
    <property type="entry name" value="TLDc"/>
    <property type="match status" value="1"/>
</dbReference>
<evidence type="ECO:0000259" key="1">
    <source>
        <dbReference type="PROSITE" id="PS50097"/>
    </source>
</evidence>
<name>R7UBY7_CAPTE</name>
<dbReference type="OrthoDB" id="6072904at2759"/>
<feature type="domain" description="BTB" evidence="1">
    <location>
        <begin position="57"/>
        <end position="129"/>
    </location>
</feature>
<organism evidence="3">
    <name type="scientific">Capitella teleta</name>
    <name type="common">Polychaete worm</name>
    <dbReference type="NCBI Taxonomy" id="283909"/>
    <lineage>
        <taxon>Eukaryota</taxon>
        <taxon>Metazoa</taxon>
        <taxon>Spiralia</taxon>
        <taxon>Lophotrochozoa</taxon>
        <taxon>Annelida</taxon>
        <taxon>Polychaeta</taxon>
        <taxon>Sedentaria</taxon>
        <taxon>Scolecida</taxon>
        <taxon>Capitellidae</taxon>
        <taxon>Capitella</taxon>
    </lineage>
</organism>
<dbReference type="SMART" id="SM00225">
    <property type="entry name" value="BTB"/>
    <property type="match status" value="1"/>
</dbReference>
<dbReference type="InterPro" id="IPR006571">
    <property type="entry name" value="TLDc_dom"/>
</dbReference>
<dbReference type="Gene3D" id="3.30.710.10">
    <property type="entry name" value="Potassium Channel Kv1.1, Chain A"/>
    <property type="match status" value="1"/>
</dbReference>
<dbReference type="Pfam" id="PF00651">
    <property type="entry name" value="BTB"/>
    <property type="match status" value="1"/>
</dbReference>
<accession>R7UBY7</accession>
<proteinExistence type="predicted"/>
<dbReference type="PROSITE" id="PS50097">
    <property type="entry name" value="BTB"/>
    <property type="match status" value="1"/>
</dbReference>
<dbReference type="PROSITE" id="PS51886">
    <property type="entry name" value="TLDC"/>
    <property type="match status" value="1"/>
</dbReference>
<feature type="domain" description="TLDc" evidence="2">
    <location>
        <begin position="336"/>
        <end position="510"/>
    </location>
</feature>
<evidence type="ECO:0000313" key="3">
    <source>
        <dbReference type="EMBL" id="ELU03885.1"/>
    </source>
</evidence>
<dbReference type="FunCoup" id="R7UBY7">
    <property type="interactions" value="2"/>
</dbReference>
<dbReference type="Pfam" id="PF07707">
    <property type="entry name" value="BACK"/>
    <property type="match status" value="1"/>
</dbReference>
<reference evidence="4" key="3">
    <citation type="submission" date="2015-06" db="UniProtKB">
        <authorList>
            <consortium name="EnsemblMetazoa"/>
        </authorList>
    </citation>
    <scope>IDENTIFICATION</scope>
</reference>
<dbReference type="InterPro" id="IPR011705">
    <property type="entry name" value="BACK"/>
</dbReference>
<protein>
    <recommendedName>
        <fullName evidence="6">BTB domain-containing protein</fullName>
    </recommendedName>
</protein>
<dbReference type="EMBL" id="KB302777">
    <property type="protein sequence ID" value="ELU03885.1"/>
    <property type="molecule type" value="Genomic_DNA"/>
</dbReference>
<dbReference type="Gene3D" id="1.25.40.420">
    <property type="match status" value="1"/>
</dbReference>
<evidence type="ECO:0008006" key="6">
    <source>
        <dbReference type="Google" id="ProtNLM"/>
    </source>
</evidence>
<dbReference type="EnsemblMetazoa" id="CapteT228654">
    <property type="protein sequence ID" value="CapteP228654"/>
    <property type="gene ID" value="CapteG228654"/>
</dbReference>
<sequence length="534" mass="60104">MGTIGRPDSCQLNRSSSLLSGLTQSSIDSSFDHFDPSIGQQKLVSDLEQLVNNKETADVVFIIGEQETPFYLHKLFLWTRCLNFKKYGLQFWRSKPSSGMLTFKYRQYQPTVFACVLRYIYSGQFDPEESSVFSSLIIATELGLPDLQKRCEGFILSRLSVDNACLFLAGASKLESDDLNDEPIAGAFTKTCMHYVMTNASQCLLSDAWCHLPKLAVKRIIQDDQLCLEEDEVWRAVLRWTKFQAGIPAHLSPLHWSDEHRRLAAQPLSGLVEHVKLLLIDSKVFAEEVEPTGAVPMEVSLERYRIAALPPDVCNQSFDDDRLKPRVHITLFHDTRILCNEHAHFQKLLNQWYNNNLRPWKLLFRASRDGYKAEDFHRCCDGFSPTFVIVKGETGNICGGFSDVAWTSNTLPRGRFIPSNCAFLFTLINNQGIAASKFEVSNGRLATLHHPTSGPTFGAGADLCIADQCRTGMHSYSNFPHSYHGDSSSSSVLMGDYYFNVADYEVFTLISSVDVRESTSSVHNNRGHSCHTTC</sequence>
<dbReference type="SUPFAM" id="SSF54695">
    <property type="entry name" value="POZ domain"/>
    <property type="match status" value="1"/>
</dbReference>
<keyword evidence="5" id="KW-1185">Reference proteome</keyword>
<dbReference type="OMA" id="NCNANMD"/>
<evidence type="ECO:0000313" key="4">
    <source>
        <dbReference type="EnsemblMetazoa" id="CapteP228654"/>
    </source>
</evidence>
<dbReference type="PANTHER" id="PTHR24410">
    <property type="entry name" value="HL07962P-RELATED"/>
    <property type="match status" value="1"/>
</dbReference>
<dbReference type="AlphaFoldDB" id="R7UBY7"/>
<dbReference type="STRING" id="283909.R7UBY7"/>
<dbReference type="PANTHER" id="PTHR24410:SF34">
    <property type="entry name" value="LD40565P"/>
    <property type="match status" value="1"/>
</dbReference>
<dbReference type="HOGENOM" id="CLU_041203_0_0_1"/>
<dbReference type="Proteomes" id="UP000014760">
    <property type="component" value="Unassembled WGS sequence"/>
</dbReference>
<dbReference type="SMART" id="SM00875">
    <property type="entry name" value="BACK"/>
    <property type="match status" value="1"/>
</dbReference>
<dbReference type="InterPro" id="IPR051481">
    <property type="entry name" value="BTB-POZ/Galectin-3-binding"/>
</dbReference>
<dbReference type="EMBL" id="AMQN01008306">
    <property type="status" value="NOT_ANNOTATED_CDS"/>
    <property type="molecule type" value="Genomic_DNA"/>
</dbReference>